<name>A0A8X6SP29_TRICX</name>
<comment type="caution">
    <text evidence="2">The sequence shown here is derived from an EMBL/GenBank/DDBJ whole genome shotgun (WGS) entry which is preliminary data.</text>
</comment>
<protein>
    <submittedName>
        <fullName evidence="2">Uncharacterized protein</fullName>
    </submittedName>
</protein>
<feature type="region of interest" description="Disordered" evidence="1">
    <location>
        <begin position="205"/>
        <end position="227"/>
    </location>
</feature>
<evidence type="ECO:0000256" key="1">
    <source>
        <dbReference type="SAM" id="MobiDB-lite"/>
    </source>
</evidence>
<accession>A0A8X6SP29</accession>
<dbReference type="Proteomes" id="UP000887159">
    <property type="component" value="Unassembled WGS sequence"/>
</dbReference>
<proteinExistence type="predicted"/>
<gene>
    <name evidence="2" type="ORF">TNCV_1463181</name>
</gene>
<feature type="compositionally biased region" description="Polar residues" evidence="1">
    <location>
        <begin position="206"/>
        <end position="227"/>
    </location>
</feature>
<keyword evidence="3" id="KW-1185">Reference proteome</keyword>
<dbReference type="EMBL" id="BMAU01021297">
    <property type="protein sequence ID" value="GFY10428.1"/>
    <property type="molecule type" value="Genomic_DNA"/>
</dbReference>
<evidence type="ECO:0000313" key="3">
    <source>
        <dbReference type="Proteomes" id="UP000887159"/>
    </source>
</evidence>
<organism evidence="2 3">
    <name type="scientific">Trichonephila clavipes</name>
    <name type="common">Golden silk orbweaver</name>
    <name type="synonym">Nephila clavipes</name>
    <dbReference type="NCBI Taxonomy" id="2585209"/>
    <lineage>
        <taxon>Eukaryota</taxon>
        <taxon>Metazoa</taxon>
        <taxon>Ecdysozoa</taxon>
        <taxon>Arthropoda</taxon>
        <taxon>Chelicerata</taxon>
        <taxon>Arachnida</taxon>
        <taxon>Araneae</taxon>
        <taxon>Araneomorphae</taxon>
        <taxon>Entelegynae</taxon>
        <taxon>Araneoidea</taxon>
        <taxon>Nephilidae</taxon>
        <taxon>Trichonephila</taxon>
    </lineage>
</organism>
<reference evidence="2" key="1">
    <citation type="submission" date="2020-08" db="EMBL/GenBank/DDBJ databases">
        <title>Multicomponent nature underlies the extraordinary mechanical properties of spider dragline silk.</title>
        <authorList>
            <person name="Kono N."/>
            <person name="Nakamura H."/>
            <person name="Mori M."/>
            <person name="Yoshida Y."/>
            <person name="Ohtoshi R."/>
            <person name="Malay A.D."/>
            <person name="Moran D.A.P."/>
            <person name="Tomita M."/>
            <person name="Numata K."/>
            <person name="Arakawa K."/>
        </authorList>
    </citation>
    <scope>NUCLEOTIDE SEQUENCE</scope>
</reference>
<dbReference type="AlphaFoldDB" id="A0A8X6SP29"/>
<evidence type="ECO:0000313" key="2">
    <source>
        <dbReference type="EMBL" id="GFY10428.1"/>
    </source>
</evidence>
<sequence length="227" mass="25083">MTCLPWLDTITTGLPQPLHNDEYRNKLKDVEKRFTLNDTIIESNILSISIEGNRDYTGMWVRLGSTDLMAGKVMFLRSNQGGRFDGNESVADSFRSDLVNFKSSCTTILGAFYSFFVCQKKPPLSGSSPATRGNRDYTGMWVRLGSTDLMAGKVMFLRSNQGGRFDGNESVADSFRSDLVNFKSSCTTILGAFYSFFVCQKKPPLSGSSPATRGQSHPSLSPSFKAK</sequence>